<dbReference type="PANTHER" id="PTHR47955:SF15">
    <property type="entry name" value="CYTOCHROME P450 71A2-LIKE"/>
    <property type="match status" value="1"/>
</dbReference>
<dbReference type="PANTHER" id="PTHR47955">
    <property type="entry name" value="CYTOCHROME P450 FAMILY 71 PROTEIN"/>
    <property type="match status" value="1"/>
</dbReference>
<keyword evidence="4 5" id="KW-0349">Heme</keyword>
<dbReference type="PRINTS" id="PR00385">
    <property type="entry name" value="P450"/>
</dbReference>
<keyword evidence="8" id="KW-1185">Reference proteome</keyword>
<evidence type="ECO:0000256" key="4">
    <source>
        <dbReference type="PIRSR" id="PIRSR602401-1"/>
    </source>
</evidence>
<feature type="binding site" description="axial binding residue" evidence="4">
    <location>
        <position position="460"/>
    </location>
    <ligand>
        <name>heme</name>
        <dbReference type="ChEBI" id="CHEBI:30413"/>
    </ligand>
    <ligandPart>
        <name>Fe</name>
        <dbReference type="ChEBI" id="CHEBI:18248"/>
    </ligandPart>
</feature>
<dbReference type="GO" id="GO:0005506">
    <property type="term" value="F:iron ion binding"/>
    <property type="evidence" value="ECO:0007669"/>
    <property type="project" value="InterPro"/>
</dbReference>
<evidence type="ECO:0000256" key="2">
    <source>
        <dbReference type="ARBA" id="ARBA00022723"/>
    </source>
</evidence>
<dbReference type="InterPro" id="IPR001128">
    <property type="entry name" value="Cyt_P450"/>
</dbReference>
<evidence type="ECO:0000256" key="3">
    <source>
        <dbReference type="ARBA" id="ARBA00023004"/>
    </source>
</evidence>
<dbReference type="EMBL" id="CM017632">
    <property type="protein sequence ID" value="TYH51128.1"/>
    <property type="molecule type" value="Genomic_DNA"/>
</dbReference>
<keyword evidence="6" id="KW-1133">Transmembrane helix</keyword>
<dbReference type="SUPFAM" id="SSF48264">
    <property type="entry name" value="Cytochrome P450"/>
    <property type="match status" value="1"/>
</dbReference>
<feature type="transmembrane region" description="Helical" evidence="6">
    <location>
        <begin position="21"/>
        <end position="40"/>
    </location>
</feature>
<dbReference type="GO" id="GO:0020037">
    <property type="term" value="F:heme binding"/>
    <property type="evidence" value="ECO:0007669"/>
    <property type="project" value="InterPro"/>
</dbReference>
<comment type="similarity">
    <text evidence="1 5">Belongs to the cytochrome P450 family.</text>
</comment>
<evidence type="ECO:0000256" key="5">
    <source>
        <dbReference type="RuleBase" id="RU000461"/>
    </source>
</evidence>
<evidence type="ECO:0008006" key="9">
    <source>
        <dbReference type="Google" id="ProtNLM"/>
    </source>
</evidence>
<organism evidence="7 8">
    <name type="scientific">Gossypium tomentosum</name>
    <name type="common">Hawaiian cotton</name>
    <name type="synonym">Gossypium sandvicense</name>
    <dbReference type="NCBI Taxonomy" id="34277"/>
    <lineage>
        <taxon>Eukaryota</taxon>
        <taxon>Viridiplantae</taxon>
        <taxon>Streptophyta</taxon>
        <taxon>Embryophyta</taxon>
        <taxon>Tracheophyta</taxon>
        <taxon>Spermatophyta</taxon>
        <taxon>Magnoliopsida</taxon>
        <taxon>eudicotyledons</taxon>
        <taxon>Gunneridae</taxon>
        <taxon>Pentapetalae</taxon>
        <taxon>rosids</taxon>
        <taxon>malvids</taxon>
        <taxon>Malvales</taxon>
        <taxon>Malvaceae</taxon>
        <taxon>Malvoideae</taxon>
        <taxon>Gossypium</taxon>
    </lineage>
</organism>
<dbReference type="GO" id="GO:0016705">
    <property type="term" value="F:oxidoreductase activity, acting on paired donors, with incorporation or reduction of molecular oxygen"/>
    <property type="evidence" value="ECO:0007669"/>
    <property type="project" value="InterPro"/>
</dbReference>
<dbReference type="InterPro" id="IPR036396">
    <property type="entry name" value="Cyt_P450_sf"/>
</dbReference>
<dbReference type="FunFam" id="1.10.630.10:FF:000011">
    <property type="entry name" value="Cytochrome P450 83B1"/>
    <property type="match status" value="1"/>
</dbReference>
<evidence type="ECO:0000256" key="1">
    <source>
        <dbReference type="ARBA" id="ARBA00010617"/>
    </source>
</evidence>
<evidence type="ECO:0000313" key="7">
    <source>
        <dbReference type="EMBL" id="TYH51128.1"/>
    </source>
</evidence>
<keyword evidence="5" id="KW-0503">Monooxygenase</keyword>
<accession>A0A5D2J8E9</accession>
<evidence type="ECO:0000313" key="8">
    <source>
        <dbReference type="Proteomes" id="UP000322667"/>
    </source>
</evidence>
<dbReference type="PRINTS" id="PR00463">
    <property type="entry name" value="EP450I"/>
</dbReference>
<dbReference type="GO" id="GO:0004497">
    <property type="term" value="F:monooxygenase activity"/>
    <property type="evidence" value="ECO:0007669"/>
    <property type="project" value="UniProtKB-KW"/>
</dbReference>
<evidence type="ECO:0000256" key="6">
    <source>
        <dbReference type="SAM" id="Phobius"/>
    </source>
</evidence>
<keyword evidence="5" id="KW-0560">Oxidoreductase</keyword>
<dbReference type="InterPro" id="IPR002401">
    <property type="entry name" value="Cyt_P450_E_grp-I"/>
</dbReference>
<dbReference type="Proteomes" id="UP000322667">
    <property type="component" value="Chromosome D10"/>
</dbReference>
<keyword evidence="6" id="KW-0472">Membrane</keyword>
<keyword evidence="2 4" id="KW-0479">Metal-binding</keyword>
<dbReference type="Pfam" id="PF00067">
    <property type="entry name" value="p450"/>
    <property type="match status" value="1"/>
</dbReference>
<protein>
    <recommendedName>
        <fullName evidence="9">Cytochrome P450</fullName>
    </recommendedName>
</protein>
<keyword evidence="3 4" id="KW-0408">Iron</keyword>
<dbReference type="CDD" id="cd11072">
    <property type="entry name" value="CYP71-like"/>
    <property type="match status" value="1"/>
</dbReference>
<proteinExistence type="inferred from homology"/>
<dbReference type="AlphaFoldDB" id="A0A5D2J8E9"/>
<gene>
    <name evidence="7" type="ORF">ES332_D10G253000v1</name>
</gene>
<name>A0A5D2J8E9_GOSTO</name>
<comment type="cofactor">
    <cofactor evidence="4">
        <name>heme</name>
        <dbReference type="ChEBI" id="CHEBI:30413"/>
    </cofactor>
</comment>
<sequence>MQLAAICMDLLKMDLLNVPKLPSNPLFVSLILLFTLLIWLKLAKRKHLNLPPSPPKLPIIGNIHQLGKLPHRSLRDLSRNYASLLLLHLGCNPTLLVSSADMVREILKDHDVVFSDRPSSTATNILFYGCRDMGFAPYGEYWRQLKKLSVVELLSHRRVHSFQFVRDEEVELLINKIRRACLKGDSINLSEMLMLVSSNIVSRCVISRRSEEEEEEEDGCCKFGQLAKRTGVLLTSFCVGDLFPYLRWVDVLTGYIPRLKALFGELDSFFDQIIKEHTTLKTDDQVSNKDFISTIMQLQKDGMLEIDLTNIKAILLDMLVAGTDTTGAAIQWITAELLKRPNVMKKVQEEVRNVVGNKCKVDMEDINKMKYLKCVLKETLRMHPTVPLLVPRQTSASVELGGYHIPSNITILINAWAIQRDPKWWENPEEFIPERFENSSIDFNGQDVQFIPFGFGRRNCPGMPFAVTVIEYVMANLLYWFDWKLPVGEIAENLDMTELYGQTVNRKNPLHVVPISHFSF</sequence>
<dbReference type="Gene3D" id="1.10.630.10">
    <property type="entry name" value="Cytochrome P450"/>
    <property type="match status" value="1"/>
</dbReference>
<dbReference type="PROSITE" id="PS00086">
    <property type="entry name" value="CYTOCHROME_P450"/>
    <property type="match status" value="1"/>
</dbReference>
<reference evidence="7 8" key="1">
    <citation type="submission" date="2019-07" db="EMBL/GenBank/DDBJ databases">
        <title>WGS assembly of Gossypium tomentosum.</title>
        <authorList>
            <person name="Chen Z.J."/>
            <person name="Sreedasyam A."/>
            <person name="Ando A."/>
            <person name="Song Q."/>
            <person name="De L."/>
            <person name="Hulse-Kemp A."/>
            <person name="Ding M."/>
            <person name="Ye W."/>
            <person name="Kirkbride R."/>
            <person name="Jenkins J."/>
            <person name="Plott C."/>
            <person name="Lovell J."/>
            <person name="Lin Y.-M."/>
            <person name="Vaughn R."/>
            <person name="Liu B."/>
            <person name="Li W."/>
            <person name="Simpson S."/>
            <person name="Scheffler B."/>
            <person name="Saski C."/>
            <person name="Grover C."/>
            <person name="Hu G."/>
            <person name="Conover J."/>
            <person name="Carlson J."/>
            <person name="Shu S."/>
            <person name="Boston L."/>
            <person name="Williams M."/>
            <person name="Peterson D."/>
            <person name="Mcgee K."/>
            <person name="Jones D."/>
            <person name="Wendel J."/>
            <person name="Stelly D."/>
            <person name="Grimwood J."/>
            <person name="Schmutz J."/>
        </authorList>
    </citation>
    <scope>NUCLEOTIDE SEQUENCE [LARGE SCALE GENOMIC DNA]</scope>
    <source>
        <strain evidence="7">7179.01</strain>
    </source>
</reference>
<keyword evidence="6" id="KW-0812">Transmembrane</keyword>
<dbReference type="InterPro" id="IPR017972">
    <property type="entry name" value="Cyt_P450_CS"/>
</dbReference>